<dbReference type="PRINTS" id="PR00455">
    <property type="entry name" value="HTHTETR"/>
</dbReference>
<feature type="domain" description="HTH tetR-type" evidence="3">
    <location>
        <begin position="15"/>
        <end position="75"/>
    </location>
</feature>
<evidence type="ECO:0000313" key="5">
    <source>
        <dbReference type="Proteomes" id="UP001500213"/>
    </source>
</evidence>
<evidence type="ECO:0000256" key="2">
    <source>
        <dbReference type="PROSITE-ProRule" id="PRU00335"/>
    </source>
</evidence>
<dbReference type="Proteomes" id="UP001500213">
    <property type="component" value="Unassembled WGS sequence"/>
</dbReference>
<dbReference type="SUPFAM" id="SSF48498">
    <property type="entry name" value="Tetracyclin repressor-like, C-terminal domain"/>
    <property type="match status" value="1"/>
</dbReference>
<comment type="caution">
    <text evidence="4">The sequence shown here is derived from an EMBL/GenBank/DDBJ whole genome shotgun (WGS) entry which is preliminary data.</text>
</comment>
<reference evidence="5" key="1">
    <citation type="journal article" date="2019" name="Int. J. Syst. Evol. Microbiol.">
        <title>The Global Catalogue of Microorganisms (GCM) 10K type strain sequencing project: providing services to taxonomists for standard genome sequencing and annotation.</title>
        <authorList>
            <consortium name="The Broad Institute Genomics Platform"/>
            <consortium name="The Broad Institute Genome Sequencing Center for Infectious Disease"/>
            <person name="Wu L."/>
            <person name="Ma J."/>
        </authorList>
    </citation>
    <scope>NUCLEOTIDE SEQUENCE [LARGE SCALE GENOMIC DNA]</scope>
    <source>
        <strain evidence="5">JCM 17593</strain>
    </source>
</reference>
<gene>
    <name evidence="4" type="ORF">GCM10022288_17850</name>
</gene>
<dbReference type="Pfam" id="PF00440">
    <property type="entry name" value="TetR_N"/>
    <property type="match status" value="1"/>
</dbReference>
<feature type="DNA-binding region" description="H-T-H motif" evidence="2">
    <location>
        <begin position="38"/>
        <end position="57"/>
    </location>
</feature>
<name>A0ABP8ASR7_9MICO</name>
<protein>
    <submittedName>
        <fullName evidence="4">TetR/AcrR family transcriptional regulator</fullName>
    </submittedName>
</protein>
<accession>A0ABP8ASR7</accession>
<dbReference type="PROSITE" id="PS50977">
    <property type="entry name" value="HTH_TETR_2"/>
    <property type="match status" value="1"/>
</dbReference>
<dbReference type="PANTHER" id="PTHR30055">
    <property type="entry name" value="HTH-TYPE TRANSCRIPTIONAL REGULATOR RUTR"/>
    <property type="match status" value="1"/>
</dbReference>
<dbReference type="InterPro" id="IPR036271">
    <property type="entry name" value="Tet_transcr_reg_TetR-rel_C_sf"/>
</dbReference>
<evidence type="ECO:0000256" key="1">
    <source>
        <dbReference type="ARBA" id="ARBA00023125"/>
    </source>
</evidence>
<dbReference type="InterPro" id="IPR009057">
    <property type="entry name" value="Homeodomain-like_sf"/>
</dbReference>
<sequence length="194" mass="20854">MTELQKGPQGLRRGRGARERILTASRQLFRDQGIAGTGMDQLCATAEVSKRTLYQHFAGKDELVTECLRQFDPTVLAHVFDRVDLSPREKLLAAFDIPADNPMCPYISTAVELHDPGHPAAQYASEYKRAVAARFTVAAREAGAPDPEGLGEQLALLLDGGAARSRVLNSDAFPTAAAIAAVLIDNAIPETAGR</sequence>
<evidence type="ECO:0000259" key="3">
    <source>
        <dbReference type="PROSITE" id="PS50977"/>
    </source>
</evidence>
<dbReference type="PANTHER" id="PTHR30055:SF200">
    <property type="entry name" value="HTH-TYPE TRANSCRIPTIONAL REPRESSOR BDCR"/>
    <property type="match status" value="1"/>
</dbReference>
<dbReference type="EMBL" id="BAABBX010000014">
    <property type="protein sequence ID" value="GAA4189666.1"/>
    <property type="molecule type" value="Genomic_DNA"/>
</dbReference>
<keyword evidence="5" id="KW-1185">Reference proteome</keyword>
<evidence type="ECO:0000313" key="4">
    <source>
        <dbReference type="EMBL" id="GAA4189666.1"/>
    </source>
</evidence>
<dbReference type="RefSeq" id="WP_344776006.1">
    <property type="nucleotide sequence ID" value="NZ_BAABBX010000014.1"/>
</dbReference>
<keyword evidence="1 2" id="KW-0238">DNA-binding</keyword>
<dbReference type="SUPFAM" id="SSF46689">
    <property type="entry name" value="Homeodomain-like"/>
    <property type="match status" value="1"/>
</dbReference>
<dbReference type="InterPro" id="IPR001647">
    <property type="entry name" value="HTH_TetR"/>
</dbReference>
<organism evidence="4 5">
    <name type="scientific">Gryllotalpicola kribbensis</name>
    <dbReference type="NCBI Taxonomy" id="993084"/>
    <lineage>
        <taxon>Bacteria</taxon>
        <taxon>Bacillati</taxon>
        <taxon>Actinomycetota</taxon>
        <taxon>Actinomycetes</taxon>
        <taxon>Micrococcales</taxon>
        <taxon>Microbacteriaceae</taxon>
        <taxon>Gryllotalpicola</taxon>
    </lineage>
</organism>
<dbReference type="Gene3D" id="1.10.357.10">
    <property type="entry name" value="Tetracycline Repressor, domain 2"/>
    <property type="match status" value="1"/>
</dbReference>
<proteinExistence type="predicted"/>
<dbReference type="InterPro" id="IPR050109">
    <property type="entry name" value="HTH-type_TetR-like_transc_reg"/>
</dbReference>